<keyword evidence="3 7" id="KW-1133">Transmembrane helix</keyword>
<keyword evidence="10" id="KW-1185">Reference proteome</keyword>
<dbReference type="STRING" id="857342.A0A2T3AU98"/>
<comment type="similarity">
    <text evidence="5">Belongs to the SAT4 family.</text>
</comment>
<comment type="subcellular location">
    <subcellularLocation>
        <location evidence="1">Membrane</location>
        <topology evidence="1">Multi-pass membrane protein</topology>
    </subcellularLocation>
</comment>
<feature type="compositionally biased region" description="Basic and acidic residues" evidence="6">
    <location>
        <begin position="347"/>
        <end position="369"/>
    </location>
</feature>
<dbReference type="AlphaFoldDB" id="A0A2T3AU98"/>
<dbReference type="GO" id="GO:0016020">
    <property type="term" value="C:membrane"/>
    <property type="evidence" value="ECO:0007669"/>
    <property type="project" value="UniProtKB-SubCell"/>
</dbReference>
<dbReference type="PANTHER" id="PTHR33048">
    <property type="entry name" value="PTH11-LIKE INTEGRAL MEMBRANE PROTEIN (AFU_ORTHOLOGUE AFUA_5G11245)"/>
    <property type="match status" value="1"/>
</dbReference>
<evidence type="ECO:0000259" key="8">
    <source>
        <dbReference type="Pfam" id="PF20684"/>
    </source>
</evidence>
<dbReference type="GeneID" id="36570962"/>
<reference evidence="9 10" key="1">
    <citation type="journal article" date="2018" name="New Phytol.">
        <title>Comparative genomics and transcriptomics depict ericoid mycorrhizal fungi as versatile saprotrophs and plant mutualists.</title>
        <authorList>
            <person name="Martino E."/>
            <person name="Morin E."/>
            <person name="Grelet G.A."/>
            <person name="Kuo A."/>
            <person name="Kohler A."/>
            <person name="Daghino S."/>
            <person name="Barry K.W."/>
            <person name="Cichocki N."/>
            <person name="Clum A."/>
            <person name="Dockter R.B."/>
            <person name="Hainaut M."/>
            <person name="Kuo R.C."/>
            <person name="LaButti K."/>
            <person name="Lindahl B.D."/>
            <person name="Lindquist E.A."/>
            <person name="Lipzen A."/>
            <person name="Khouja H.R."/>
            <person name="Magnuson J."/>
            <person name="Murat C."/>
            <person name="Ohm R.A."/>
            <person name="Singer S.W."/>
            <person name="Spatafora J.W."/>
            <person name="Wang M."/>
            <person name="Veneault-Fourrey C."/>
            <person name="Henrissat B."/>
            <person name="Grigoriev I.V."/>
            <person name="Martin F.M."/>
            <person name="Perotto S."/>
        </authorList>
    </citation>
    <scope>NUCLEOTIDE SEQUENCE [LARGE SCALE GENOMIC DNA]</scope>
    <source>
        <strain evidence="9 10">ATCC 22711</strain>
    </source>
</reference>
<evidence type="ECO:0000256" key="1">
    <source>
        <dbReference type="ARBA" id="ARBA00004141"/>
    </source>
</evidence>
<evidence type="ECO:0000256" key="6">
    <source>
        <dbReference type="SAM" id="MobiDB-lite"/>
    </source>
</evidence>
<dbReference type="Proteomes" id="UP000241818">
    <property type="component" value="Unassembled WGS sequence"/>
</dbReference>
<dbReference type="Pfam" id="PF20684">
    <property type="entry name" value="Fung_rhodopsin"/>
    <property type="match status" value="1"/>
</dbReference>
<evidence type="ECO:0000313" key="10">
    <source>
        <dbReference type="Proteomes" id="UP000241818"/>
    </source>
</evidence>
<dbReference type="OrthoDB" id="3897607at2759"/>
<organism evidence="9 10">
    <name type="scientific">Amorphotheca resinae ATCC 22711</name>
    <dbReference type="NCBI Taxonomy" id="857342"/>
    <lineage>
        <taxon>Eukaryota</taxon>
        <taxon>Fungi</taxon>
        <taxon>Dikarya</taxon>
        <taxon>Ascomycota</taxon>
        <taxon>Pezizomycotina</taxon>
        <taxon>Leotiomycetes</taxon>
        <taxon>Helotiales</taxon>
        <taxon>Amorphothecaceae</taxon>
        <taxon>Amorphotheca</taxon>
    </lineage>
</organism>
<dbReference type="InterPro" id="IPR052337">
    <property type="entry name" value="SAT4-like"/>
</dbReference>
<feature type="transmembrane region" description="Helical" evidence="7">
    <location>
        <begin position="139"/>
        <end position="168"/>
    </location>
</feature>
<feature type="transmembrane region" description="Helical" evidence="7">
    <location>
        <begin position="105"/>
        <end position="127"/>
    </location>
</feature>
<dbReference type="RefSeq" id="XP_024718201.1">
    <property type="nucleotide sequence ID" value="XM_024862881.1"/>
</dbReference>
<keyword evidence="4 7" id="KW-0472">Membrane</keyword>
<feature type="transmembrane region" description="Helical" evidence="7">
    <location>
        <begin position="221"/>
        <end position="239"/>
    </location>
</feature>
<evidence type="ECO:0000256" key="7">
    <source>
        <dbReference type="SAM" id="Phobius"/>
    </source>
</evidence>
<feature type="transmembrane region" description="Helical" evidence="7">
    <location>
        <begin position="60"/>
        <end position="85"/>
    </location>
</feature>
<sequence>MSSPTSGLNPGSTPAGPIDTSTNAPSILAITGTFTGFAALIILLRLYVRTFMLKTVGTDDYIIIWAMLCSVGVLVCFIGETHHGIGMHEAGIVMSERIKQLHWQFFHNLLVMIGISLVKISIAFFLLRLVISRPYKIFLISMIVFLILFTISCAGTLIFACIPVKAVWDLTYTGSSKCFSKSTFTAIGLYNSCINIVTDVIFACLPVPIIWNLQVNSRVRISLIGVLSLGFFACTAGIVKTVLQSRVLTDPDSSRNDSYAVWNMIELNIGLIASSLPVLRPLLSVILDSRPVQAIARRTGLSSGDTPRSRHHHYYMQDSIRLHSVTGQKYDVTVTTHNTSRPGDSSDDIKDGGESGITRSERDRDRDSDELFIMQHGVGITKTVDVSVS</sequence>
<feature type="transmembrane region" description="Helical" evidence="7">
    <location>
        <begin position="27"/>
        <end position="48"/>
    </location>
</feature>
<dbReference type="EMBL" id="KZ679015">
    <property type="protein sequence ID" value="PSS12203.1"/>
    <property type="molecule type" value="Genomic_DNA"/>
</dbReference>
<accession>A0A2T3AU98</accession>
<evidence type="ECO:0000256" key="5">
    <source>
        <dbReference type="ARBA" id="ARBA00038359"/>
    </source>
</evidence>
<feature type="region of interest" description="Disordered" evidence="6">
    <location>
        <begin position="335"/>
        <end position="370"/>
    </location>
</feature>
<protein>
    <recommendedName>
        <fullName evidence="8">Rhodopsin domain-containing protein</fullName>
    </recommendedName>
</protein>
<name>A0A2T3AU98_AMORE</name>
<feature type="transmembrane region" description="Helical" evidence="7">
    <location>
        <begin position="188"/>
        <end position="209"/>
    </location>
</feature>
<evidence type="ECO:0000256" key="2">
    <source>
        <dbReference type="ARBA" id="ARBA00022692"/>
    </source>
</evidence>
<evidence type="ECO:0000313" key="9">
    <source>
        <dbReference type="EMBL" id="PSS12203.1"/>
    </source>
</evidence>
<dbReference type="InterPro" id="IPR049326">
    <property type="entry name" value="Rhodopsin_dom_fungi"/>
</dbReference>
<dbReference type="InParanoid" id="A0A2T3AU98"/>
<gene>
    <name evidence="9" type="ORF">M430DRAFT_144289</name>
</gene>
<evidence type="ECO:0000256" key="3">
    <source>
        <dbReference type="ARBA" id="ARBA00022989"/>
    </source>
</evidence>
<keyword evidence="2 7" id="KW-0812">Transmembrane</keyword>
<dbReference type="PANTHER" id="PTHR33048:SF167">
    <property type="entry name" value="INTEGRAL MEMBRANE PROTEIN"/>
    <property type="match status" value="1"/>
</dbReference>
<evidence type="ECO:0000256" key="4">
    <source>
        <dbReference type="ARBA" id="ARBA00023136"/>
    </source>
</evidence>
<proteinExistence type="inferred from homology"/>
<feature type="domain" description="Rhodopsin" evidence="8">
    <location>
        <begin position="44"/>
        <end position="284"/>
    </location>
</feature>